<organism evidence="2 3">
    <name type="scientific">Puccinia graminis f. sp. tritici</name>
    <dbReference type="NCBI Taxonomy" id="56615"/>
    <lineage>
        <taxon>Eukaryota</taxon>
        <taxon>Fungi</taxon>
        <taxon>Dikarya</taxon>
        <taxon>Basidiomycota</taxon>
        <taxon>Pucciniomycotina</taxon>
        <taxon>Pucciniomycetes</taxon>
        <taxon>Pucciniales</taxon>
        <taxon>Pucciniaceae</taxon>
        <taxon>Puccinia</taxon>
    </lineage>
</organism>
<dbReference type="EMBL" id="VSWC01000105">
    <property type="protein sequence ID" value="KAA1086718.1"/>
    <property type="molecule type" value="Genomic_DNA"/>
</dbReference>
<protein>
    <submittedName>
        <fullName evidence="2">Uncharacterized protein</fullName>
    </submittedName>
</protein>
<evidence type="ECO:0000313" key="3">
    <source>
        <dbReference type="Proteomes" id="UP000324748"/>
    </source>
</evidence>
<dbReference type="AlphaFoldDB" id="A0A5B0NFI6"/>
<name>A0A5B0NFI6_PUCGR</name>
<evidence type="ECO:0000256" key="1">
    <source>
        <dbReference type="SAM" id="MobiDB-lite"/>
    </source>
</evidence>
<gene>
    <name evidence="2" type="ORF">PGT21_009642</name>
</gene>
<reference evidence="2 3" key="1">
    <citation type="submission" date="2019-05" db="EMBL/GenBank/DDBJ databases">
        <title>Emergence of the Ug99 lineage of the wheat stem rust pathogen through somatic hybridization.</title>
        <authorList>
            <person name="Li F."/>
            <person name="Upadhyaya N.M."/>
            <person name="Sperschneider J."/>
            <person name="Matny O."/>
            <person name="Nguyen-Phuc H."/>
            <person name="Mago R."/>
            <person name="Raley C."/>
            <person name="Miller M.E."/>
            <person name="Silverstein K.A.T."/>
            <person name="Henningsen E."/>
            <person name="Hirsch C.D."/>
            <person name="Visser B."/>
            <person name="Pretorius Z.A."/>
            <person name="Steffenson B.J."/>
            <person name="Schwessinger B."/>
            <person name="Dodds P.N."/>
            <person name="Figueroa M."/>
        </authorList>
    </citation>
    <scope>NUCLEOTIDE SEQUENCE [LARGE SCALE GENOMIC DNA]</scope>
    <source>
        <strain evidence="2">21-0</strain>
    </source>
</reference>
<evidence type="ECO:0000313" key="2">
    <source>
        <dbReference type="EMBL" id="KAA1086718.1"/>
    </source>
</evidence>
<accession>A0A5B0NFI6</accession>
<comment type="caution">
    <text evidence="2">The sequence shown here is derived from an EMBL/GenBank/DDBJ whole genome shotgun (WGS) entry which is preliminary data.</text>
</comment>
<keyword evidence="3" id="KW-1185">Reference proteome</keyword>
<dbReference type="Proteomes" id="UP000324748">
    <property type="component" value="Unassembled WGS sequence"/>
</dbReference>
<sequence>MPLNSGQATAIRPNNLEPDTMAGWPPSLMPLSVDEEPINNEFVSQVDTTLQLGGVYADLEQLSYVLIPRQQAVVRLRHELLSLPQSPGVAAVEVPVTVQTQNFHYVAV</sequence>
<proteinExistence type="predicted"/>
<feature type="region of interest" description="Disordered" evidence="1">
    <location>
        <begin position="1"/>
        <end position="23"/>
    </location>
</feature>